<evidence type="ECO:0000313" key="3">
    <source>
        <dbReference type="EMBL" id="GLS89670.1"/>
    </source>
</evidence>
<evidence type="ECO:0000313" key="4">
    <source>
        <dbReference type="Proteomes" id="UP001157353"/>
    </source>
</evidence>
<evidence type="ECO:0000256" key="2">
    <source>
        <dbReference type="SAM" id="Phobius"/>
    </source>
</evidence>
<proteinExistence type="predicted"/>
<feature type="region of interest" description="Disordered" evidence="1">
    <location>
        <begin position="247"/>
        <end position="273"/>
    </location>
</feature>
<evidence type="ECO:0000256" key="1">
    <source>
        <dbReference type="SAM" id="MobiDB-lite"/>
    </source>
</evidence>
<keyword evidence="4" id="KW-1185">Reference proteome</keyword>
<keyword evidence="2" id="KW-0812">Transmembrane</keyword>
<dbReference type="Proteomes" id="UP001157353">
    <property type="component" value="Unassembled WGS sequence"/>
</dbReference>
<accession>A0ABQ6DXH6</accession>
<feature type="transmembrane region" description="Helical" evidence="2">
    <location>
        <begin position="197"/>
        <end position="216"/>
    </location>
</feature>
<reference evidence="4" key="1">
    <citation type="journal article" date="2019" name="Int. J. Syst. Evol. Microbiol.">
        <title>The Global Catalogue of Microorganisms (GCM) 10K type strain sequencing project: providing services to taxonomists for standard genome sequencing and annotation.</title>
        <authorList>
            <consortium name="The Broad Institute Genomics Platform"/>
            <consortium name="The Broad Institute Genome Sequencing Center for Infectious Disease"/>
            <person name="Wu L."/>
            <person name="Ma J."/>
        </authorList>
    </citation>
    <scope>NUCLEOTIDE SEQUENCE [LARGE SCALE GENOMIC DNA]</scope>
    <source>
        <strain evidence="4">NBRC 103166</strain>
    </source>
</reference>
<organism evidence="3 4">
    <name type="scientific">Psychromonas marina</name>
    <dbReference type="NCBI Taxonomy" id="88364"/>
    <lineage>
        <taxon>Bacteria</taxon>
        <taxon>Pseudomonadati</taxon>
        <taxon>Pseudomonadota</taxon>
        <taxon>Gammaproteobacteria</taxon>
        <taxon>Alteromonadales</taxon>
        <taxon>Psychromonadaceae</taxon>
        <taxon>Psychromonas</taxon>
    </lineage>
</organism>
<feature type="transmembrane region" description="Helical" evidence="2">
    <location>
        <begin position="144"/>
        <end position="165"/>
    </location>
</feature>
<keyword evidence="2" id="KW-0472">Membrane</keyword>
<gene>
    <name evidence="3" type="ORF">GCM10007916_07370</name>
</gene>
<feature type="compositionally biased region" description="Low complexity" evidence="1">
    <location>
        <begin position="247"/>
        <end position="259"/>
    </location>
</feature>
<comment type="caution">
    <text evidence="3">The sequence shown here is derived from an EMBL/GenBank/DDBJ whole genome shotgun (WGS) entry which is preliminary data.</text>
</comment>
<sequence>MGVLMVDNMSNYYNFKVINEGIMQATHNATINVGNNNYDYQFITVTKTYAGGKKDSEGSTLYLEDEKGKVETVRSDFDIEIPPSTHHISLLYREDKKKELMYRFGYYVHSNDYVGYTSEDAKANTVKRMIPVNGWKATVEKWQWVMALFIALFCAWNALFSGVYFDSYGYSVFFTNMPYIIIDTPQYIAEFDYMHKSYGSAFVAFVVGFVVSKFLINLPVKHLRKKMYYAFGRDLEERLPQIFDAPAASSPLSASPTAAEQTQTDSDGFQPLV</sequence>
<dbReference type="EMBL" id="BSPQ01000001">
    <property type="protein sequence ID" value="GLS89670.1"/>
    <property type="molecule type" value="Genomic_DNA"/>
</dbReference>
<keyword evidence="2" id="KW-1133">Transmembrane helix</keyword>
<protein>
    <submittedName>
        <fullName evidence="3">Uncharacterized protein</fullName>
    </submittedName>
</protein>
<name>A0ABQ6DXH6_9GAMM</name>